<keyword evidence="4" id="KW-1185">Reference proteome</keyword>
<feature type="coiled-coil region" evidence="1">
    <location>
        <begin position="324"/>
        <end position="376"/>
    </location>
</feature>
<evidence type="ECO:0000313" key="3">
    <source>
        <dbReference type="EMBL" id="ROV93685.1"/>
    </source>
</evidence>
<dbReference type="STRING" id="1230097.A0A423VRK7"/>
<gene>
    <name evidence="3" type="ORF">VPNG_08868</name>
</gene>
<dbReference type="EMBL" id="LKEB01000079">
    <property type="protein sequence ID" value="ROV93685.1"/>
    <property type="molecule type" value="Genomic_DNA"/>
</dbReference>
<accession>A0A423VRK7</accession>
<evidence type="ECO:0000256" key="2">
    <source>
        <dbReference type="SAM" id="MobiDB-lite"/>
    </source>
</evidence>
<dbReference type="PANTHER" id="PTHR40619:SF3">
    <property type="entry name" value="FUNGAL STAND N-TERMINAL GOODBYE DOMAIN-CONTAINING PROTEIN"/>
    <property type="match status" value="1"/>
</dbReference>
<comment type="caution">
    <text evidence="3">The sequence shown here is derived from an EMBL/GenBank/DDBJ whole genome shotgun (WGS) entry which is preliminary data.</text>
</comment>
<feature type="region of interest" description="Disordered" evidence="2">
    <location>
        <begin position="645"/>
        <end position="674"/>
    </location>
</feature>
<evidence type="ECO:0000256" key="1">
    <source>
        <dbReference type="SAM" id="Coils"/>
    </source>
</evidence>
<dbReference type="Proteomes" id="UP000285146">
    <property type="component" value="Unassembled WGS sequence"/>
</dbReference>
<sequence>MSGLDWSHPGQAERSVVAEFIQSEEQQELHDVFTRPADFDPQHGKFVAPRPYKRLEEALQVVLPTMLGPQVPVGGNSGDWEALCNQILKAQQDYTAREQGMWHKIWYGIGEVSGVVDVWVAFIPDAYGLAVVKTGLAVIFKLAAKSAERKNKICRAFEEVKKALVFADPEKMSFQSNEDVAAASLSLYQTVVDSIEDLIILTTSEKLTWRRMMSRLEHRKKKTDADTILQKLAEETEDFKRAVGMARDQIIESTGRVVHMVHRDVKATGQTMTATVEKSQREIQSKVESESRESRKEMKAGLRSLEESIAQMAGLYEDRRKTVLENEKARLRTLDTAHVEAKNQMMAVLIESERSRQEAEEKVQLLEERIEQLRPQRPVISARRFCENLMGPYFDEDNFPDATGSLNHPNEDLDHVLMYRGQIRARDQSHVQSLLLDPRFLHWVNGDYSGLILVNANIRSSDMQGLSAVSVFCATFITSLLTVRPNDAVVHFFCGLHKSPEEDLYPGPIGLVRSLVLQVFLKLEYTRRLKLDFINHRDYAEALRQHDLETLCDTLHQLLYQFPPDTQVYCIIDTIPLFDTDMWYDDLAVVMQFLRDIVVDKSLPPLFKVLLTSPASSSMDIQSLPVFEEKPRRIITLSSGRLMPRGLSDSGMRRHLSRPVSPVPSRAERSRIEESRRLSQVYDYDEEYTD</sequence>
<dbReference type="OrthoDB" id="5419927at2759"/>
<protein>
    <submittedName>
        <fullName evidence="3">Uncharacterized protein</fullName>
    </submittedName>
</protein>
<reference evidence="3 4" key="1">
    <citation type="submission" date="2015-09" db="EMBL/GenBank/DDBJ databases">
        <title>Host preference determinants of Valsa canker pathogens revealed by comparative genomics.</title>
        <authorList>
            <person name="Yin Z."/>
            <person name="Huang L."/>
        </authorList>
    </citation>
    <scope>NUCLEOTIDE SEQUENCE [LARGE SCALE GENOMIC DNA]</scope>
    <source>
        <strain evidence="3 4">SXYLt</strain>
    </source>
</reference>
<keyword evidence="1" id="KW-0175">Coiled coil</keyword>
<organism evidence="3 4">
    <name type="scientific">Cytospora leucostoma</name>
    <dbReference type="NCBI Taxonomy" id="1230097"/>
    <lineage>
        <taxon>Eukaryota</taxon>
        <taxon>Fungi</taxon>
        <taxon>Dikarya</taxon>
        <taxon>Ascomycota</taxon>
        <taxon>Pezizomycotina</taxon>
        <taxon>Sordariomycetes</taxon>
        <taxon>Sordariomycetidae</taxon>
        <taxon>Diaporthales</taxon>
        <taxon>Cytosporaceae</taxon>
        <taxon>Cytospora</taxon>
    </lineage>
</organism>
<proteinExistence type="predicted"/>
<dbReference type="AlphaFoldDB" id="A0A423VRK7"/>
<evidence type="ECO:0000313" key="4">
    <source>
        <dbReference type="Proteomes" id="UP000285146"/>
    </source>
</evidence>
<dbReference type="InParanoid" id="A0A423VRK7"/>
<dbReference type="PANTHER" id="PTHR40619">
    <property type="entry name" value="FUNGAL STAND N-TERMINAL GOODBYE DOMAIN-CONTAINING PROTEIN"/>
    <property type="match status" value="1"/>
</dbReference>
<name>A0A423VRK7_9PEZI</name>